<evidence type="ECO:0000313" key="2">
    <source>
        <dbReference type="Proteomes" id="UP000323300"/>
    </source>
</evidence>
<dbReference type="EMBL" id="FOSL01000027">
    <property type="protein sequence ID" value="SFL06027.1"/>
    <property type="molecule type" value="Genomic_DNA"/>
</dbReference>
<organism evidence="1 2">
    <name type="scientific">Neomesorhizobium albiziae</name>
    <dbReference type="NCBI Taxonomy" id="335020"/>
    <lineage>
        <taxon>Bacteria</taxon>
        <taxon>Pseudomonadati</taxon>
        <taxon>Pseudomonadota</taxon>
        <taxon>Alphaproteobacteria</taxon>
        <taxon>Hyphomicrobiales</taxon>
        <taxon>Phyllobacteriaceae</taxon>
        <taxon>Neomesorhizobium</taxon>
    </lineage>
</organism>
<dbReference type="InterPro" id="IPR032710">
    <property type="entry name" value="NTF2-like_dom_sf"/>
</dbReference>
<dbReference type="SUPFAM" id="SSF54427">
    <property type="entry name" value="NTF2-like"/>
    <property type="match status" value="1"/>
</dbReference>
<evidence type="ECO:0008006" key="3">
    <source>
        <dbReference type="Google" id="ProtNLM"/>
    </source>
</evidence>
<dbReference type="Proteomes" id="UP000323300">
    <property type="component" value="Unassembled WGS sequence"/>
</dbReference>
<dbReference type="RefSeq" id="WP_149763310.1">
    <property type="nucleotide sequence ID" value="NZ_BSPE01000090.1"/>
</dbReference>
<protein>
    <recommendedName>
        <fullName evidence="3">SnoaL-like domain-containing protein</fullName>
    </recommendedName>
</protein>
<gene>
    <name evidence="1" type="ORF">SAMN04488498_12739</name>
</gene>
<dbReference type="AlphaFoldDB" id="A0A1I4END7"/>
<sequence length="133" mass="15145">MHAIRKLRESGHATIADYEKILAANVVFHSPVLIRTIEGRAVVAKIFATSTELREGAYAGEWKLDDRRTLLRWKGKIQGHELESFDIIEEDDEGLVVDRTVAFRPMPAARLFRDAMRSAIGTSIPDDFWEYSN</sequence>
<accession>A0A1I4END7</accession>
<dbReference type="Gene3D" id="3.10.450.50">
    <property type="match status" value="1"/>
</dbReference>
<dbReference type="OrthoDB" id="1163083at2"/>
<reference evidence="1 2" key="1">
    <citation type="submission" date="2016-10" db="EMBL/GenBank/DDBJ databases">
        <authorList>
            <person name="Varghese N."/>
            <person name="Submissions S."/>
        </authorList>
    </citation>
    <scope>NUCLEOTIDE SEQUENCE [LARGE SCALE GENOMIC DNA]</scope>
    <source>
        <strain evidence="1 2">DSM 21822</strain>
    </source>
</reference>
<proteinExistence type="predicted"/>
<name>A0A1I4END7_9HYPH</name>
<keyword evidence="2" id="KW-1185">Reference proteome</keyword>
<evidence type="ECO:0000313" key="1">
    <source>
        <dbReference type="EMBL" id="SFL06027.1"/>
    </source>
</evidence>